<sequence>MSESNQPAVAAEDQLIEEETEKAESQAGNSNPPSTSHDDDAEKAPEPEPPGSDAPDGGAAAWLVVLGTWCASFCSFGWLNSVGVFQEYYQIELLSNYSPSTISWIPSLQIFFMMGMGPFVGAIYDRYGVRWLLLGGSLLHIFGIMMASLGTEYYQILLAQGLCSGLGVSAIFQPSATCLAGWFNHKRGAAFGISFTGSSLGGIIFPIMVSHLIRNVGFGWAMRTCAFLMLFLLIIANLTVRPFHPPQPHKATGAQLAKPFTELQFVLLAVGFFLFSYGFFVPINYLPVQALSAGMSSDLAGYLLPILNAGSLFGRLFAGFLGDKIGRYNIFIVVCYLSGIYILALWLPDSSDAALIAFAVLFGFFSGAYVSLILPLVIAISPIAELGFRTGVVMFVIAIGGLTTNPINGAIIDGAGGWKGLKIFSGVFCLAGTTFVLVARVRKTGWTLFTRF</sequence>
<evidence type="ECO:0000313" key="10">
    <source>
        <dbReference type="EMBL" id="KAF2805191.1"/>
    </source>
</evidence>
<evidence type="ECO:0000256" key="6">
    <source>
        <dbReference type="ARBA" id="ARBA00023136"/>
    </source>
</evidence>
<keyword evidence="11" id="KW-1185">Reference proteome</keyword>
<evidence type="ECO:0000259" key="9">
    <source>
        <dbReference type="PROSITE" id="PS50850"/>
    </source>
</evidence>
<dbReference type="PROSITE" id="PS50850">
    <property type="entry name" value="MFS"/>
    <property type="match status" value="1"/>
</dbReference>
<dbReference type="Gene3D" id="1.20.1250.20">
    <property type="entry name" value="MFS general substrate transporter like domains"/>
    <property type="match status" value="2"/>
</dbReference>
<feature type="transmembrane region" description="Helical" evidence="8">
    <location>
        <begin position="131"/>
        <end position="150"/>
    </location>
</feature>
<dbReference type="PANTHER" id="PTHR11360">
    <property type="entry name" value="MONOCARBOXYLATE TRANSPORTER"/>
    <property type="match status" value="1"/>
</dbReference>
<feature type="transmembrane region" description="Helical" evidence="8">
    <location>
        <begin position="156"/>
        <end position="182"/>
    </location>
</feature>
<dbReference type="GO" id="GO:0016020">
    <property type="term" value="C:membrane"/>
    <property type="evidence" value="ECO:0007669"/>
    <property type="project" value="UniProtKB-SubCell"/>
</dbReference>
<evidence type="ECO:0000256" key="5">
    <source>
        <dbReference type="ARBA" id="ARBA00022989"/>
    </source>
</evidence>
<feature type="transmembrane region" description="Helical" evidence="8">
    <location>
        <begin position="423"/>
        <end position="441"/>
    </location>
</feature>
<evidence type="ECO:0000256" key="1">
    <source>
        <dbReference type="ARBA" id="ARBA00004141"/>
    </source>
</evidence>
<accession>A0A6A6Y8N6</accession>
<evidence type="ECO:0000256" key="8">
    <source>
        <dbReference type="SAM" id="Phobius"/>
    </source>
</evidence>
<dbReference type="RefSeq" id="XP_033572155.1">
    <property type="nucleotide sequence ID" value="XM_033717057.1"/>
</dbReference>
<feature type="transmembrane region" description="Helical" evidence="8">
    <location>
        <begin position="189"/>
        <end position="208"/>
    </location>
</feature>
<dbReference type="GO" id="GO:0022857">
    <property type="term" value="F:transmembrane transporter activity"/>
    <property type="evidence" value="ECO:0007669"/>
    <property type="project" value="InterPro"/>
</dbReference>
<dbReference type="InterPro" id="IPR011701">
    <property type="entry name" value="MFS"/>
</dbReference>
<evidence type="ECO:0000256" key="7">
    <source>
        <dbReference type="SAM" id="MobiDB-lite"/>
    </source>
</evidence>
<dbReference type="SUPFAM" id="SSF103473">
    <property type="entry name" value="MFS general substrate transporter"/>
    <property type="match status" value="1"/>
</dbReference>
<feature type="region of interest" description="Disordered" evidence="7">
    <location>
        <begin position="1"/>
        <end position="55"/>
    </location>
</feature>
<reference evidence="10 12" key="1">
    <citation type="journal article" date="2020" name="Stud. Mycol.">
        <title>101 Dothideomycetes genomes: a test case for predicting lifestyles and emergence of pathogens.</title>
        <authorList>
            <person name="Haridas S."/>
            <person name="Albert R."/>
            <person name="Binder M."/>
            <person name="Bloem J."/>
            <person name="Labutti K."/>
            <person name="Salamov A."/>
            <person name="Andreopoulos B."/>
            <person name="Baker S."/>
            <person name="Barry K."/>
            <person name="Bills G."/>
            <person name="Bluhm B."/>
            <person name="Cannon C."/>
            <person name="Castanera R."/>
            <person name="Culley D."/>
            <person name="Daum C."/>
            <person name="Ezra D."/>
            <person name="Gonzalez J."/>
            <person name="Henrissat B."/>
            <person name="Kuo A."/>
            <person name="Liang C."/>
            <person name="Lipzen A."/>
            <person name="Lutzoni F."/>
            <person name="Magnuson J."/>
            <person name="Mondo S."/>
            <person name="Nolan M."/>
            <person name="Ohm R."/>
            <person name="Pangilinan J."/>
            <person name="Park H.-J."/>
            <person name="Ramirez L."/>
            <person name="Alfaro M."/>
            <person name="Sun H."/>
            <person name="Tritt A."/>
            <person name="Yoshinaga Y."/>
            <person name="Zwiers L.-H."/>
            <person name="Turgeon B."/>
            <person name="Goodwin S."/>
            <person name="Spatafora J."/>
            <person name="Crous P."/>
            <person name="Grigoriev I."/>
        </authorList>
    </citation>
    <scope>NUCLEOTIDE SEQUENCE</scope>
    <source>
        <strain evidence="10 12">CBS 304.34</strain>
    </source>
</reference>
<dbReference type="InterPro" id="IPR036259">
    <property type="entry name" value="MFS_trans_sf"/>
</dbReference>
<feature type="transmembrane region" description="Helical" evidence="8">
    <location>
        <begin position="220"/>
        <end position="240"/>
    </location>
</feature>
<keyword evidence="5 8" id="KW-1133">Transmembrane helix</keyword>
<protein>
    <submittedName>
        <fullName evidence="10 12">MFS general substrate transporter</fullName>
    </submittedName>
</protein>
<feature type="transmembrane region" description="Helical" evidence="8">
    <location>
        <begin position="59"/>
        <end position="81"/>
    </location>
</feature>
<evidence type="ECO:0000256" key="4">
    <source>
        <dbReference type="ARBA" id="ARBA00022692"/>
    </source>
</evidence>
<keyword evidence="4 8" id="KW-0812">Transmembrane</keyword>
<feature type="transmembrane region" description="Helical" evidence="8">
    <location>
        <begin position="300"/>
        <end position="321"/>
    </location>
</feature>
<feature type="compositionally biased region" description="Basic and acidic residues" evidence="7">
    <location>
        <begin position="36"/>
        <end position="46"/>
    </location>
</feature>
<keyword evidence="6 8" id="KW-0472">Membrane</keyword>
<dbReference type="Proteomes" id="UP000504636">
    <property type="component" value="Unplaced"/>
</dbReference>
<evidence type="ECO:0000256" key="3">
    <source>
        <dbReference type="ARBA" id="ARBA00022448"/>
    </source>
</evidence>
<dbReference type="EMBL" id="MU003710">
    <property type="protein sequence ID" value="KAF2805191.1"/>
    <property type="molecule type" value="Genomic_DNA"/>
</dbReference>
<feature type="compositionally biased region" description="Polar residues" evidence="7">
    <location>
        <begin position="26"/>
        <end position="35"/>
    </location>
</feature>
<dbReference type="InterPro" id="IPR050327">
    <property type="entry name" value="Proton-linked_MCT"/>
</dbReference>
<proteinExistence type="inferred from homology"/>
<feature type="transmembrane region" description="Helical" evidence="8">
    <location>
        <begin position="260"/>
        <end position="280"/>
    </location>
</feature>
<feature type="transmembrane region" description="Helical" evidence="8">
    <location>
        <begin position="392"/>
        <end position="411"/>
    </location>
</feature>
<evidence type="ECO:0000313" key="12">
    <source>
        <dbReference type="RefSeq" id="XP_033572155.1"/>
    </source>
</evidence>
<feature type="transmembrane region" description="Helical" evidence="8">
    <location>
        <begin position="101"/>
        <end position="124"/>
    </location>
</feature>
<evidence type="ECO:0000313" key="11">
    <source>
        <dbReference type="Proteomes" id="UP000504636"/>
    </source>
</evidence>
<dbReference type="AlphaFoldDB" id="A0A6A6Y8N6"/>
<organism evidence="10">
    <name type="scientific">Mytilinidion resinicola</name>
    <dbReference type="NCBI Taxonomy" id="574789"/>
    <lineage>
        <taxon>Eukaryota</taxon>
        <taxon>Fungi</taxon>
        <taxon>Dikarya</taxon>
        <taxon>Ascomycota</taxon>
        <taxon>Pezizomycotina</taxon>
        <taxon>Dothideomycetes</taxon>
        <taxon>Pleosporomycetidae</taxon>
        <taxon>Mytilinidiales</taxon>
        <taxon>Mytilinidiaceae</taxon>
        <taxon>Mytilinidion</taxon>
    </lineage>
</organism>
<reference evidence="12" key="3">
    <citation type="submission" date="2025-04" db="UniProtKB">
        <authorList>
            <consortium name="RefSeq"/>
        </authorList>
    </citation>
    <scope>IDENTIFICATION</scope>
    <source>
        <strain evidence="12">CBS 304.34</strain>
    </source>
</reference>
<evidence type="ECO:0000256" key="2">
    <source>
        <dbReference type="ARBA" id="ARBA00006727"/>
    </source>
</evidence>
<dbReference type="PANTHER" id="PTHR11360:SF224">
    <property type="entry name" value="MAJOR FACILITATOR SUPERFAMILY (MFS) PROFILE DOMAIN-CONTAINING PROTEIN-RELATED"/>
    <property type="match status" value="1"/>
</dbReference>
<gene>
    <name evidence="10 12" type="ORF">BDZ99DRAFT_424473</name>
</gene>
<keyword evidence="3" id="KW-0813">Transport</keyword>
<name>A0A6A6Y8N6_9PEZI</name>
<dbReference type="CDD" id="cd17352">
    <property type="entry name" value="MFS_MCT_SLC16"/>
    <property type="match status" value="1"/>
</dbReference>
<dbReference type="InterPro" id="IPR020846">
    <property type="entry name" value="MFS_dom"/>
</dbReference>
<dbReference type="OrthoDB" id="5667at2759"/>
<dbReference type="Pfam" id="PF07690">
    <property type="entry name" value="MFS_1"/>
    <property type="match status" value="1"/>
</dbReference>
<reference evidence="12" key="2">
    <citation type="submission" date="2020-04" db="EMBL/GenBank/DDBJ databases">
        <authorList>
            <consortium name="NCBI Genome Project"/>
        </authorList>
    </citation>
    <scope>NUCLEOTIDE SEQUENCE</scope>
    <source>
        <strain evidence="12">CBS 304.34</strain>
    </source>
</reference>
<comment type="similarity">
    <text evidence="2">Belongs to the major facilitator superfamily. Monocarboxylate porter (TC 2.A.1.13) family.</text>
</comment>
<comment type="subcellular location">
    <subcellularLocation>
        <location evidence="1">Membrane</location>
        <topology evidence="1">Multi-pass membrane protein</topology>
    </subcellularLocation>
</comment>
<dbReference type="GeneID" id="54457950"/>
<feature type="transmembrane region" description="Helical" evidence="8">
    <location>
        <begin position="328"/>
        <end position="347"/>
    </location>
</feature>
<feature type="domain" description="Major facilitator superfamily (MFS) profile" evidence="9">
    <location>
        <begin position="60"/>
        <end position="444"/>
    </location>
</feature>
<feature type="transmembrane region" description="Helical" evidence="8">
    <location>
        <begin position="353"/>
        <end position="380"/>
    </location>
</feature>